<dbReference type="InterPro" id="IPR045133">
    <property type="entry name" value="IRE1/2-like"/>
</dbReference>
<name>A0A6S7HZV4_PARCT</name>
<dbReference type="GO" id="GO:0036498">
    <property type="term" value="P:IRE1-mediated unfolded protein response"/>
    <property type="evidence" value="ECO:0007669"/>
    <property type="project" value="TreeGrafter"/>
</dbReference>
<feature type="non-terminal residue" evidence="1">
    <location>
        <position position="1"/>
    </location>
</feature>
<reference evidence="1" key="1">
    <citation type="submission" date="2020-04" db="EMBL/GenBank/DDBJ databases">
        <authorList>
            <person name="Alioto T."/>
            <person name="Alioto T."/>
            <person name="Gomez Garrido J."/>
        </authorList>
    </citation>
    <scope>NUCLEOTIDE SEQUENCE</scope>
    <source>
        <strain evidence="1">A484AB</strain>
    </source>
</reference>
<keyword evidence="2" id="KW-1185">Reference proteome</keyword>
<keyword evidence="1" id="KW-0418">Kinase</keyword>
<dbReference type="GO" id="GO:1990604">
    <property type="term" value="C:IRE1-TRAF2-ASK1 complex"/>
    <property type="evidence" value="ECO:0007669"/>
    <property type="project" value="TreeGrafter"/>
</dbReference>
<evidence type="ECO:0000313" key="2">
    <source>
        <dbReference type="Proteomes" id="UP001152795"/>
    </source>
</evidence>
<dbReference type="GO" id="GO:0070059">
    <property type="term" value="P:intrinsic apoptotic signaling pathway in response to endoplasmic reticulum stress"/>
    <property type="evidence" value="ECO:0007669"/>
    <property type="project" value="TreeGrafter"/>
</dbReference>
<dbReference type="EMBL" id="CACRXK020007165">
    <property type="protein sequence ID" value="CAB4011484.1"/>
    <property type="molecule type" value="Genomic_DNA"/>
</dbReference>
<dbReference type="GO" id="GO:0051082">
    <property type="term" value="F:unfolded protein binding"/>
    <property type="evidence" value="ECO:0007669"/>
    <property type="project" value="TreeGrafter"/>
</dbReference>
<dbReference type="SMART" id="SM00220">
    <property type="entry name" value="S_TKc"/>
    <property type="match status" value="1"/>
</dbReference>
<dbReference type="Proteomes" id="UP001152795">
    <property type="component" value="Unassembled WGS sequence"/>
</dbReference>
<accession>A0A6S7HZV4</accession>
<dbReference type="GO" id="GO:0004521">
    <property type="term" value="F:RNA endonuclease activity"/>
    <property type="evidence" value="ECO:0007669"/>
    <property type="project" value="InterPro"/>
</dbReference>
<evidence type="ECO:0000313" key="1">
    <source>
        <dbReference type="EMBL" id="CAB4011484.1"/>
    </source>
</evidence>
<dbReference type="PROSITE" id="PS50011">
    <property type="entry name" value="PROTEIN_KINASE_DOM"/>
    <property type="match status" value="1"/>
</dbReference>
<dbReference type="Pfam" id="PF00069">
    <property type="entry name" value="Pkinase"/>
    <property type="match status" value="1"/>
</dbReference>
<comment type="caution">
    <text evidence="1">The sequence shown here is derived from an EMBL/GenBank/DDBJ whole genome shotgun (WGS) entry which is preliminary data.</text>
</comment>
<dbReference type="PANTHER" id="PTHR13954:SF28">
    <property type="match status" value="1"/>
</dbReference>
<dbReference type="InterPro" id="IPR000719">
    <property type="entry name" value="Prot_kinase_dom"/>
</dbReference>
<proteinExistence type="predicted"/>
<dbReference type="GO" id="GO:0004674">
    <property type="term" value="F:protein serine/threonine kinase activity"/>
    <property type="evidence" value="ECO:0007669"/>
    <property type="project" value="InterPro"/>
</dbReference>
<protein>
    <submittedName>
        <fullName evidence="1">Serine threonine- kinase endoribonuclease IRE1-like</fullName>
    </submittedName>
</protein>
<dbReference type="PANTHER" id="PTHR13954">
    <property type="entry name" value="IRE1-RELATED"/>
    <property type="match status" value="1"/>
</dbReference>
<dbReference type="GO" id="GO:0005524">
    <property type="term" value="F:ATP binding"/>
    <property type="evidence" value="ECO:0007669"/>
    <property type="project" value="InterPro"/>
</dbReference>
<dbReference type="OrthoDB" id="63989at2759"/>
<keyword evidence="1" id="KW-0808">Transferase</keyword>
<dbReference type="SUPFAM" id="SSF56112">
    <property type="entry name" value="Protein kinase-like (PK-like)"/>
    <property type="match status" value="1"/>
</dbReference>
<sequence>VSNKKRKSENAIVIQEQVPVAVSAESWKWEKTSIVHREKFIKLGEYRKTHPEDIKEVNGVHVCFSNEFLIGKGSDGTRVYVGLEKSGHERAVKRLLRDDGTGLAEQEKKVLKELNETKSNYVVKYWFLDEQSDKEYSFLISDLCEETLENFVAHSSIDDLEKIAPDIIRQVLTGLADLHCEPMPILHRDLKPSNILRNVHNKWLLADFGISRILTKGASTLPNTGQRGTEDWIAVESCPSKNKTGDGKLRYKKESDIQVRFSVINIGRH</sequence>
<organism evidence="1 2">
    <name type="scientific">Paramuricea clavata</name>
    <name type="common">Red gorgonian</name>
    <name type="synonym">Violescent sea-whip</name>
    <dbReference type="NCBI Taxonomy" id="317549"/>
    <lineage>
        <taxon>Eukaryota</taxon>
        <taxon>Metazoa</taxon>
        <taxon>Cnidaria</taxon>
        <taxon>Anthozoa</taxon>
        <taxon>Octocorallia</taxon>
        <taxon>Malacalcyonacea</taxon>
        <taxon>Plexauridae</taxon>
        <taxon>Paramuricea</taxon>
    </lineage>
</organism>
<dbReference type="InterPro" id="IPR011009">
    <property type="entry name" value="Kinase-like_dom_sf"/>
</dbReference>
<gene>
    <name evidence="1" type="ORF">PACLA_8A008512</name>
</gene>
<dbReference type="Gene3D" id="1.10.510.10">
    <property type="entry name" value="Transferase(Phosphotransferase) domain 1"/>
    <property type="match status" value="1"/>
</dbReference>
<dbReference type="AlphaFoldDB" id="A0A6S7HZV4"/>